<proteinExistence type="predicted"/>
<feature type="domain" description="ABC-type glycine betaine transport system substrate-binding" evidence="1">
    <location>
        <begin position="46"/>
        <end position="322"/>
    </location>
</feature>
<dbReference type="GO" id="GO:0043190">
    <property type="term" value="C:ATP-binding cassette (ABC) transporter complex"/>
    <property type="evidence" value="ECO:0007669"/>
    <property type="project" value="InterPro"/>
</dbReference>
<reference evidence="2" key="1">
    <citation type="submission" date="2019-11" db="EMBL/GenBank/DDBJ databases">
        <title>Genomic insights into an expanded diversity of filamentous marine cyanobacteria reveals the extraordinary biosynthetic potential of Moorea and Okeania.</title>
        <authorList>
            <person name="Ferreira Leao T."/>
            <person name="Wang M."/>
            <person name="Moss N."/>
            <person name="Da Silva R."/>
            <person name="Sanders J."/>
            <person name="Nurk S."/>
            <person name="Gurevich A."/>
            <person name="Humphrey G."/>
            <person name="Reher R."/>
            <person name="Zhu Q."/>
            <person name="Belda-Ferre P."/>
            <person name="Glukhov E."/>
            <person name="Rex R."/>
            <person name="Dorrestein P.C."/>
            <person name="Knight R."/>
            <person name="Pevzner P."/>
            <person name="Gerwick W.H."/>
            <person name="Gerwick L."/>
        </authorList>
    </citation>
    <scope>NUCLEOTIDE SEQUENCE</scope>
    <source>
        <strain evidence="2">SIO1C4</strain>
    </source>
</reference>
<dbReference type="SUPFAM" id="SSF53850">
    <property type="entry name" value="Periplasmic binding protein-like II"/>
    <property type="match status" value="1"/>
</dbReference>
<dbReference type="CDD" id="cd13638">
    <property type="entry name" value="PBP2_EcProx_like"/>
    <property type="match status" value="1"/>
</dbReference>
<dbReference type="AlphaFoldDB" id="A0A6B3NAA5"/>
<dbReference type="InterPro" id="IPR007210">
    <property type="entry name" value="ABC_Gly_betaine_transp_sub-bd"/>
</dbReference>
<dbReference type="EMBL" id="JAAHFQ010000473">
    <property type="protein sequence ID" value="NER30029.1"/>
    <property type="molecule type" value="Genomic_DNA"/>
</dbReference>
<accession>A0A6B3NAA5</accession>
<dbReference type="Gene3D" id="3.40.190.10">
    <property type="entry name" value="Periplasmic binding protein-like II"/>
    <property type="match status" value="1"/>
</dbReference>
<gene>
    <name evidence="2" type="primary">proX</name>
    <name evidence="2" type="ORF">F6J89_21020</name>
</gene>
<dbReference type="Pfam" id="PF04069">
    <property type="entry name" value="OpuAC"/>
    <property type="match status" value="1"/>
</dbReference>
<sequence>MLMLHYSSFIIRKLTFGIAATISVVSLVACQETPQATKLRTAYIDSEGIFQQEVVNIALEKLGYELEVKQLEPTSLHFALGNGDLDFFCAHWEKLYREFFEKSGGKEKLERVGVIVNNALQGYQIDKKTADQYKITNLKQLKDPKIAGLFDSDGDGKADMTGCNPGWGCELVIEHHLDAYGLKDTVEHNQGSYNVLIADTISRYRKGKPVLYYTWTPFWLGAVLKLNRDVVWLEVPFTDLPKGQAELTPKDTSIEGKNLGFAVDRIITLATKEFLETNPEAKRLFELVEIPIEDINAQNQLLQEGEDSSKDIRRHAEEWIEENQELFDNWIEEASKLSNNAALPVKSIH</sequence>
<name>A0A6B3NAA5_9CYAN</name>
<evidence type="ECO:0000259" key="1">
    <source>
        <dbReference type="Pfam" id="PF04069"/>
    </source>
</evidence>
<evidence type="ECO:0000313" key="2">
    <source>
        <dbReference type="EMBL" id="NER30029.1"/>
    </source>
</evidence>
<dbReference type="NCBIfam" id="NF008334">
    <property type="entry name" value="PRK11119.1"/>
    <property type="match status" value="1"/>
</dbReference>
<comment type="caution">
    <text evidence="2">The sequence shown here is derived from an EMBL/GenBank/DDBJ whole genome shotgun (WGS) entry which is preliminary data.</text>
</comment>
<organism evidence="2">
    <name type="scientific">Symploca sp. SIO1C4</name>
    <dbReference type="NCBI Taxonomy" id="2607765"/>
    <lineage>
        <taxon>Bacteria</taxon>
        <taxon>Bacillati</taxon>
        <taxon>Cyanobacteriota</taxon>
        <taxon>Cyanophyceae</taxon>
        <taxon>Coleofasciculales</taxon>
        <taxon>Coleofasciculaceae</taxon>
        <taxon>Symploca</taxon>
    </lineage>
</organism>
<dbReference type="Gene3D" id="3.40.190.100">
    <property type="entry name" value="Glycine betaine-binding periplasmic protein, domain 2"/>
    <property type="match status" value="1"/>
</dbReference>
<dbReference type="GO" id="GO:0022857">
    <property type="term" value="F:transmembrane transporter activity"/>
    <property type="evidence" value="ECO:0007669"/>
    <property type="project" value="InterPro"/>
</dbReference>
<protein>
    <submittedName>
        <fullName evidence="2">Glycine betaine/L-proline ABC transporter substrate-binding protein ProX</fullName>
    </submittedName>
</protein>